<accession>A0A3P7FGJ8</accession>
<dbReference type="InterPro" id="IPR038090">
    <property type="entry name" value="Cdt1_C_WH_dom_sf"/>
</dbReference>
<evidence type="ECO:0000256" key="2">
    <source>
        <dbReference type="ARBA" id="ARBA00023306"/>
    </source>
</evidence>
<feature type="domain" description="DNA replication factor Cdt1 C-terminal" evidence="3">
    <location>
        <begin position="38"/>
        <end position="119"/>
    </location>
</feature>
<keyword evidence="5" id="KW-1185">Reference proteome</keyword>
<name>A0A3P7FGJ8_WUCBA</name>
<reference evidence="4 5" key="1">
    <citation type="submission" date="2018-11" db="EMBL/GenBank/DDBJ databases">
        <authorList>
            <consortium name="Pathogen Informatics"/>
        </authorList>
    </citation>
    <scope>NUCLEOTIDE SEQUENCE [LARGE SCALE GENOMIC DNA]</scope>
</reference>
<evidence type="ECO:0000256" key="1">
    <source>
        <dbReference type="ARBA" id="ARBA00008356"/>
    </source>
</evidence>
<proteinExistence type="inferred from homology"/>
<comment type="similarity">
    <text evidence="1">Belongs to the Cdt1 family.</text>
</comment>
<dbReference type="EMBL" id="UYWW01000961">
    <property type="protein sequence ID" value="VDM09672.1"/>
    <property type="molecule type" value="Genomic_DNA"/>
</dbReference>
<evidence type="ECO:0000259" key="3">
    <source>
        <dbReference type="Pfam" id="PF16679"/>
    </source>
</evidence>
<keyword evidence="2" id="KW-0131">Cell cycle</keyword>
<dbReference type="Gene3D" id="1.10.10.1420">
    <property type="entry name" value="DNA replication factor Cdt1, C-terminal WH domain"/>
    <property type="match status" value="1"/>
</dbReference>
<protein>
    <recommendedName>
        <fullName evidence="3">DNA replication factor Cdt1 C-terminal domain-containing protein</fullName>
    </recommendedName>
</protein>
<evidence type="ECO:0000313" key="4">
    <source>
        <dbReference type="EMBL" id="VDM09672.1"/>
    </source>
</evidence>
<dbReference type="Pfam" id="PF16679">
    <property type="entry name" value="CDT1_C"/>
    <property type="match status" value="1"/>
</dbReference>
<organism evidence="4 5">
    <name type="scientific">Wuchereria bancrofti</name>
    <dbReference type="NCBI Taxonomy" id="6293"/>
    <lineage>
        <taxon>Eukaryota</taxon>
        <taxon>Metazoa</taxon>
        <taxon>Ecdysozoa</taxon>
        <taxon>Nematoda</taxon>
        <taxon>Chromadorea</taxon>
        <taxon>Rhabditida</taxon>
        <taxon>Spirurina</taxon>
        <taxon>Spiruromorpha</taxon>
        <taxon>Filarioidea</taxon>
        <taxon>Onchocercidae</taxon>
        <taxon>Wuchereria</taxon>
    </lineage>
</organism>
<evidence type="ECO:0000313" key="5">
    <source>
        <dbReference type="Proteomes" id="UP000270924"/>
    </source>
</evidence>
<sequence length="146" mass="16917">MVIKELRSPEKKVAIVADKCIPLSPKKYVETKNTSKPSLLERIRAKERERKRREMLRNPEMEQRKGSYYNLKKVGSMKFVELIDKLAFGIGSISKVEIEAAINLLCEVCPTYFKIVEVRGEKYIHLKDNSFSAIRDIVNVEIKKCI</sequence>
<dbReference type="InParanoid" id="A0A3P7FGJ8"/>
<dbReference type="Proteomes" id="UP000270924">
    <property type="component" value="Unassembled WGS sequence"/>
</dbReference>
<dbReference type="InterPro" id="IPR032054">
    <property type="entry name" value="Cdt1_C"/>
</dbReference>
<gene>
    <name evidence="4" type="ORF">WBA_LOCUS3058</name>
</gene>
<dbReference type="AlphaFoldDB" id="A0A3P7FGJ8"/>